<organism evidence="2 3">
    <name type="scientific">Tritrichomonas musculus</name>
    <dbReference type="NCBI Taxonomy" id="1915356"/>
    <lineage>
        <taxon>Eukaryota</taxon>
        <taxon>Metamonada</taxon>
        <taxon>Parabasalia</taxon>
        <taxon>Tritrichomonadida</taxon>
        <taxon>Tritrichomonadidae</taxon>
        <taxon>Tritrichomonas</taxon>
    </lineage>
</organism>
<evidence type="ECO:0000313" key="3">
    <source>
        <dbReference type="Proteomes" id="UP001470230"/>
    </source>
</evidence>
<protein>
    <submittedName>
        <fullName evidence="2">Uncharacterized protein</fullName>
    </submittedName>
</protein>
<dbReference type="EMBL" id="JAPFFF010000011">
    <property type="protein sequence ID" value="KAK8877976.1"/>
    <property type="molecule type" value="Genomic_DNA"/>
</dbReference>
<gene>
    <name evidence="2" type="ORF">M9Y10_004739</name>
</gene>
<evidence type="ECO:0000256" key="1">
    <source>
        <dbReference type="SAM" id="MobiDB-lite"/>
    </source>
</evidence>
<dbReference type="Proteomes" id="UP001470230">
    <property type="component" value="Unassembled WGS sequence"/>
</dbReference>
<reference evidence="2 3" key="1">
    <citation type="submission" date="2024-04" db="EMBL/GenBank/DDBJ databases">
        <title>Tritrichomonas musculus Genome.</title>
        <authorList>
            <person name="Alves-Ferreira E."/>
            <person name="Grigg M."/>
            <person name="Lorenzi H."/>
            <person name="Galac M."/>
        </authorList>
    </citation>
    <scope>NUCLEOTIDE SEQUENCE [LARGE SCALE GENOMIC DNA]</scope>
    <source>
        <strain evidence="2 3">EAF2021</strain>
    </source>
</reference>
<accession>A0ABR2JKJ8</accession>
<evidence type="ECO:0000313" key="2">
    <source>
        <dbReference type="EMBL" id="KAK8877976.1"/>
    </source>
</evidence>
<sequence length="261" mass="29367">MIKYKANKYSKPELGNQKKMTTSKRLQKNVEVIDALIKALGITIKPFISQLKDHSKKSLAPNAISPGHVLREEVLALTIDLKEKSNIDKEIKLNDIGRITYPIMNSIISIIAAESPEVVQAIANNSFQDLPFKEKLMQRDHLAQKWSQYIDEIQLLKQQLPINQASTFDLTPLDNLTLLDSTPDNLTLFDSTPDNLTLLDSTPDNLTLLDSTPDNLTLLDSTPDNLTLLDSTPEDYLFPDFNNWDSNNNQLLDPSGGYIDF</sequence>
<keyword evidence="3" id="KW-1185">Reference proteome</keyword>
<proteinExistence type="predicted"/>
<feature type="region of interest" description="Disordered" evidence="1">
    <location>
        <begin position="1"/>
        <end position="21"/>
    </location>
</feature>
<comment type="caution">
    <text evidence="2">The sequence shown here is derived from an EMBL/GenBank/DDBJ whole genome shotgun (WGS) entry which is preliminary data.</text>
</comment>
<name>A0ABR2JKJ8_9EUKA</name>